<feature type="transmembrane region" description="Helical" evidence="2">
    <location>
        <begin position="98"/>
        <end position="122"/>
    </location>
</feature>
<dbReference type="OrthoDB" id="4127654at2"/>
<feature type="compositionally biased region" description="Basic and acidic residues" evidence="1">
    <location>
        <begin position="144"/>
        <end position="158"/>
    </location>
</feature>
<keyword evidence="2" id="KW-1133">Transmembrane helix</keyword>
<reference evidence="3 4" key="1">
    <citation type="submission" date="2018-11" db="EMBL/GenBank/DDBJ databases">
        <title>The genome draft of YIM 96095.</title>
        <authorList>
            <person name="Tang S.-K."/>
            <person name="Chunyu W.-X."/>
            <person name="Feng Y.-Z."/>
        </authorList>
    </citation>
    <scope>NUCLEOTIDE SEQUENCE [LARGE SCALE GENOMIC DNA]</scope>
    <source>
        <strain evidence="3 4">YIM 96095</strain>
    </source>
</reference>
<keyword evidence="2" id="KW-0472">Membrane</keyword>
<feature type="transmembrane region" description="Helical" evidence="2">
    <location>
        <begin position="73"/>
        <end position="91"/>
    </location>
</feature>
<protein>
    <submittedName>
        <fullName evidence="3">Uncharacterized protein</fullName>
    </submittedName>
</protein>
<feature type="transmembrane region" description="Helical" evidence="2">
    <location>
        <begin position="41"/>
        <end position="61"/>
    </location>
</feature>
<gene>
    <name evidence="3" type="ORF">EFW17_20015</name>
</gene>
<organism evidence="3 4">
    <name type="scientific">Halostreptopolyspora alba</name>
    <dbReference type="NCBI Taxonomy" id="2487137"/>
    <lineage>
        <taxon>Bacteria</taxon>
        <taxon>Bacillati</taxon>
        <taxon>Actinomycetota</taxon>
        <taxon>Actinomycetes</taxon>
        <taxon>Streptosporangiales</taxon>
        <taxon>Nocardiopsidaceae</taxon>
        <taxon>Halostreptopolyspora</taxon>
    </lineage>
</organism>
<name>A0A3N0E2X4_9ACTN</name>
<dbReference type="InterPro" id="IPR046096">
    <property type="entry name" value="DUF6114"/>
</dbReference>
<dbReference type="Proteomes" id="UP000269198">
    <property type="component" value="Unassembled WGS sequence"/>
</dbReference>
<accession>A0A3N0E2X4</accession>
<feature type="region of interest" description="Disordered" evidence="1">
    <location>
        <begin position="137"/>
        <end position="216"/>
    </location>
</feature>
<keyword evidence="4" id="KW-1185">Reference proteome</keyword>
<evidence type="ECO:0000256" key="2">
    <source>
        <dbReference type="SAM" id="Phobius"/>
    </source>
</evidence>
<feature type="compositionally biased region" description="Low complexity" evidence="1">
    <location>
        <begin position="282"/>
        <end position="291"/>
    </location>
</feature>
<dbReference type="AlphaFoldDB" id="A0A3N0E2X4"/>
<sequence length="538" mass="56188">MTSFVTGFLAELVREFDAWLDRILPARRIRRSIRTWRRSRPFWAAVWTMTAGVLMVAAPLAPLPLMLRIGTGAMSALGISLVLIAGGVFFLTKPDQRAFVSICTAIASLVALATTNLGGFGIGTALGILGSSMAFGWTPDQPDTEPRADRDERDHDGGDGDEEGLDAAGDRDEGTEPAGTGESREHSGPDEDSPPARSVRGGAHRSHRKGGGTGPTTALVVLVTPAALLLSPLQGEARADTEWPDFLPDLPSIPDAPAPSESPPFGSPSPSPSGSPSPEVPSPSGSPSATPSPTPEAEEGGEDDEEDEDDEGDEDAPQVTLPCLTGVDTGGLPNPETTGDGDPPEGGGGDTSPDTVEDLEKAEPGELPEDPEELSARRPPIVIGDQPGRPRATYPVGPDYPEVGADSLTAHGAIIHGATYLDTVREDQLKVLWVHADQLVAENYTFSLTVDDQVHTIDVDLDISDVDIYVTELTGSITIPFVDVGTPRVCVGADIVPANLPIAVNLPKLSVTEAEAGQVLIDAESVGTSDLSIDTLLG</sequence>
<keyword evidence="2" id="KW-0812">Transmembrane</keyword>
<evidence type="ECO:0000313" key="4">
    <source>
        <dbReference type="Proteomes" id="UP000269198"/>
    </source>
</evidence>
<comment type="caution">
    <text evidence="3">The sequence shown here is derived from an EMBL/GenBank/DDBJ whole genome shotgun (WGS) entry which is preliminary data.</text>
</comment>
<evidence type="ECO:0000313" key="3">
    <source>
        <dbReference type="EMBL" id="RNL82198.1"/>
    </source>
</evidence>
<dbReference type="EMBL" id="RJMB01000025">
    <property type="protein sequence ID" value="RNL82198.1"/>
    <property type="molecule type" value="Genomic_DNA"/>
</dbReference>
<feature type="region of interest" description="Disordered" evidence="1">
    <location>
        <begin position="240"/>
        <end position="400"/>
    </location>
</feature>
<feature type="compositionally biased region" description="Pro residues" evidence="1">
    <location>
        <begin position="254"/>
        <end position="281"/>
    </location>
</feature>
<dbReference type="Pfam" id="PF19609">
    <property type="entry name" value="DUF6114"/>
    <property type="match status" value="1"/>
</dbReference>
<feature type="compositionally biased region" description="Acidic residues" evidence="1">
    <location>
        <begin position="296"/>
        <end position="316"/>
    </location>
</feature>
<dbReference type="RefSeq" id="WP_123202963.1">
    <property type="nucleotide sequence ID" value="NZ_RJMB01000025.1"/>
</dbReference>
<evidence type="ECO:0000256" key="1">
    <source>
        <dbReference type="SAM" id="MobiDB-lite"/>
    </source>
</evidence>
<proteinExistence type="predicted"/>